<dbReference type="NCBIfam" id="TIGR00633">
    <property type="entry name" value="xth"/>
    <property type="match status" value="1"/>
</dbReference>
<feature type="non-terminal residue" evidence="10">
    <location>
        <position position="1"/>
    </location>
</feature>
<feature type="binding site" evidence="6">
    <location>
        <position position="28"/>
    </location>
    <ligand>
        <name>Mg(2+)</name>
        <dbReference type="ChEBI" id="CHEBI:18420"/>
        <label>1</label>
    </ligand>
</feature>
<dbReference type="GO" id="GO:0046872">
    <property type="term" value="F:metal ion binding"/>
    <property type="evidence" value="ECO:0007669"/>
    <property type="project" value="UniProtKB-KW"/>
</dbReference>
<keyword evidence="11" id="KW-1185">Reference proteome</keyword>
<dbReference type="PANTHER" id="PTHR22748">
    <property type="entry name" value="AP ENDONUCLEASE"/>
    <property type="match status" value="1"/>
</dbReference>
<gene>
    <name evidence="10" type="ORF">RHOBADRAFT_2047</name>
</gene>
<feature type="site" description="Important for catalytic activity" evidence="7">
    <location>
        <position position="283"/>
    </location>
</feature>
<feature type="binding site" evidence="6">
    <location>
        <position position="282"/>
    </location>
    <ligand>
        <name>Mg(2+)</name>
        <dbReference type="ChEBI" id="CHEBI:18420"/>
        <label>1</label>
    </ligand>
</feature>
<comment type="cofactor">
    <cofactor evidence="6 8">
        <name>Mg(2+)</name>
        <dbReference type="ChEBI" id="CHEBI:18420"/>
    </cofactor>
    <cofactor evidence="6 8">
        <name>Mn(2+)</name>
        <dbReference type="ChEBI" id="CHEBI:29035"/>
    </cofactor>
    <text evidence="6 8">Probably binds two magnesium or manganese ions per subunit.</text>
</comment>
<accession>A0A194S940</accession>
<dbReference type="PANTHER" id="PTHR22748:SF6">
    <property type="entry name" value="DNA-(APURINIC OR APYRIMIDINIC SITE) ENDONUCLEASE"/>
    <property type="match status" value="1"/>
</dbReference>
<evidence type="ECO:0000313" key="11">
    <source>
        <dbReference type="Proteomes" id="UP000053890"/>
    </source>
</evidence>
<feature type="site" description="Important for catalytic activity" evidence="7">
    <location>
        <position position="256"/>
    </location>
</feature>
<dbReference type="RefSeq" id="XP_018271965.1">
    <property type="nucleotide sequence ID" value="XM_018412542.1"/>
</dbReference>
<proteinExistence type="inferred from homology"/>
<evidence type="ECO:0000256" key="1">
    <source>
        <dbReference type="ARBA" id="ARBA00007092"/>
    </source>
</evidence>
<keyword evidence="8" id="KW-0227">DNA damage</keyword>
<dbReference type="AlphaFoldDB" id="A0A194S940"/>
<dbReference type="InterPro" id="IPR005135">
    <property type="entry name" value="Endo/exonuclease/phosphatase"/>
</dbReference>
<dbReference type="Gene3D" id="3.60.10.10">
    <property type="entry name" value="Endonuclease/exonuclease/phosphatase"/>
    <property type="match status" value="1"/>
</dbReference>
<sequence length="286" mass="32004">LPTNKTVPDVVEPFPRPAAGCIRISAWNVAGLRASEKKGFSRYVEAEDADVLIVTETKTPAIPLAALDDRYPHRYWGDHGAVKKGQAGTAIFSKVKPLNVTLGFTASDEVSAADSEGRMVTLEFENTFVVGTYVPNAGQGLKNLADKERWNRAFETYLRSLDAKKPVIWAGDLNVVASGPIDIRNWKTNHNKSAGVTDVEIDGFKRQLNPEAGSGHERLVDVWRERHQDVEEDPQGWTYYSYKFQCREKGIGWRLDYQVVSERILPKVKACEVRHTIWGASDHLPI</sequence>
<feature type="binding site" evidence="6">
    <location>
        <position position="283"/>
    </location>
    <ligand>
        <name>Mg(2+)</name>
        <dbReference type="ChEBI" id="CHEBI:18420"/>
        <label>1</label>
    </ligand>
</feature>
<keyword evidence="6" id="KW-0464">Manganese</keyword>
<evidence type="ECO:0000256" key="6">
    <source>
        <dbReference type="PIRSR" id="PIRSR604808-2"/>
    </source>
</evidence>
<evidence type="ECO:0000256" key="8">
    <source>
        <dbReference type="RuleBase" id="RU362131"/>
    </source>
</evidence>
<dbReference type="GO" id="GO:0005634">
    <property type="term" value="C:nucleus"/>
    <property type="evidence" value="ECO:0007669"/>
    <property type="project" value="TreeGrafter"/>
</dbReference>
<feature type="active site" evidence="5">
    <location>
        <position position="133"/>
    </location>
</feature>
<feature type="binding site" evidence="6">
    <location>
        <position position="174"/>
    </location>
    <ligand>
        <name>Mg(2+)</name>
        <dbReference type="ChEBI" id="CHEBI:18420"/>
        <label>1</label>
    </ligand>
</feature>
<dbReference type="STRING" id="578459.A0A194S940"/>
<feature type="site" description="Transition state stabilizer" evidence="7">
    <location>
        <position position="174"/>
    </location>
</feature>
<dbReference type="InterPro" id="IPR004808">
    <property type="entry name" value="AP_endonuc_1"/>
</dbReference>
<dbReference type="GO" id="GO:0006284">
    <property type="term" value="P:base-excision repair"/>
    <property type="evidence" value="ECO:0007669"/>
    <property type="project" value="TreeGrafter"/>
</dbReference>
<keyword evidence="8" id="KW-0234">DNA repair</keyword>
<comment type="similarity">
    <text evidence="1 8">Belongs to the DNA repair enzymes AP/ExoA family.</text>
</comment>
<keyword evidence="3" id="KW-0378">Hydrolase</keyword>
<evidence type="ECO:0000256" key="3">
    <source>
        <dbReference type="ARBA" id="ARBA00022801"/>
    </source>
</evidence>
<feature type="binding site" evidence="6">
    <location>
        <position position="56"/>
    </location>
    <ligand>
        <name>Mg(2+)</name>
        <dbReference type="ChEBI" id="CHEBI:18420"/>
        <label>1</label>
    </ligand>
</feature>
<feature type="domain" description="Endonuclease/exonuclease/phosphatase" evidence="9">
    <location>
        <begin position="27"/>
        <end position="283"/>
    </location>
</feature>
<dbReference type="GO" id="GO:0008081">
    <property type="term" value="F:phosphoric diester hydrolase activity"/>
    <property type="evidence" value="ECO:0007669"/>
    <property type="project" value="TreeGrafter"/>
</dbReference>
<dbReference type="OrthoDB" id="498125at2759"/>
<reference evidence="10 11" key="1">
    <citation type="journal article" date="2015" name="Front. Microbiol.">
        <title>Genome sequence of the plant growth promoting endophytic yeast Rhodotorula graminis WP1.</title>
        <authorList>
            <person name="Firrincieli A."/>
            <person name="Otillar R."/>
            <person name="Salamov A."/>
            <person name="Schmutz J."/>
            <person name="Khan Z."/>
            <person name="Redman R.S."/>
            <person name="Fleck N.D."/>
            <person name="Lindquist E."/>
            <person name="Grigoriev I.V."/>
            <person name="Doty S.L."/>
        </authorList>
    </citation>
    <scope>NUCLEOTIDE SEQUENCE [LARGE SCALE GENOMIC DNA]</scope>
    <source>
        <strain evidence="10 11">WP1</strain>
    </source>
</reference>
<dbReference type="EMBL" id="KQ474077">
    <property type="protein sequence ID" value="KPV75916.1"/>
    <property type="molecule type" value="Genomic_DNA"/>
</dbReference>
<feature type="non-terminal residue" evidence="10">
    <location>
        <position position="286"/>
    </location>
</feature>
<evidence type="ECO:0000313" key="10">
    <source>
        <dbReference type="EMBL" id="KPV75916.1"/>
    </source>
</evidence>
<keyword evidence="4 6" id="KW-0460">Magnesium</keyword>
<dbReference type="GO" id="GO:0003906">
    <property type="term" value="F:DNA-(apurinic or apyrimidinic site) endonuclease activity"/>
    <property type="evidence" value="ECO:0007669"/>
    <property type="project" value="TreeGrafter"/>
</dbReference>
<keyword evidence="2 6" id="KW-0479">Metal-binding</keyword>
<evidence type="ECO:0000259" key="9">
    <source>
        <dbReference type="Pfam" id="PF03372"/>
    </source>
</evidence>
<evidence type="ECO:0000256" key="4">
    <source>
        <dbReference type="ARBA" id="ARBA00022842"/>
    </source>
</evidence>
<dbReference type="OMA" id="WWSYRGR"/>
<evidence type="ECO:0000256" key="7">
    <source>
        <dbReference type="PIRSR" id="PIRSR604808-3"/>
    </source>
</evidence>
<feature type="active site" description="Proton donor/acceptor" evidence="5">
    <location>
        <position position="172"/>
    </location>
</feature>
<evidence type="ECO:0000256" key="5">
    <source>
        <dbReference type="PIRSR" id="PIRSR604808-1"/>
    </source>
</evidence>
<protein>
    <recommendedName>
        <fullName evidence="9">Endonuclease/exonuclease/phosphatase domain-containing protein</fullName>
    </recommendedName>
</protein>
<feature type="active site" description="Proton acceptor" evidence="5">
    <location>
        <position position="283"/>
    </location>
</feature>
<organism evidence="10 11">
    <name type="scientific">Rhodotorula graminis (strain WP1)</name>
    <dbReference type="NCBI Taxonomy" id="578459"/>
    <lineage>
        <taxon>Eukaryota</taxon>
        <taxon>Fungi</taxon>
        <taxon>Dikarya</taxon>
        <taxon>Basidiomycota</taxon>
        <taxon>Pucciniomycotina</taxon>
        <taxon>Microbotryomycetes</taxon>
        <taxon>Sporidiobolales</taxon>
        <taxon>Sporidiobolaceae</taxon>
        <taxon>Rhodotorula</taxon>
    </lineage>
</organism>
<dbReference type="GeneID" id="28972991"/>
<dbReference type="PROSITE" id="PS51435">
    <property type="entry name" value="AP_NUCLEASE_F1_4"/>
    <property type="match status" value="1"/>
</dbReference>
<dbReference type="Proteomes" id="UP000053890">
    <property type="component" value="Unassembled WGS sequence"/>
</dbReference>
<feature type="binding site" evidence="6">
    <location>
        <position position="172"/>
    </location>
    <ligand>
        <name>Mg(2+)</name>
        <dbReference type="ChEBI" id="CHEBI:18420"/>
        <label>1</label>
    </ligand>
</feature>
<dbReference type="InterPro" id="IPR036691">
    <property type="entry name" value="Endo/exonu/phosph_ase_sf"/>
</dbReference>
<dbReference type="Pfam" id="PF03372">
    <property type="entry name" value="Exo_endo_phos"/>
    <property type="match status" value="1"/>
</dbReference>
<dbReference type="GO" id="GO:0008311">
    <property type="term" value="F:double-stranded DNA 3'-5' DNA exonuclease activity"/>
    <property type="evidence" value="ECO:0007669"/>
    <property type="project" value="TreeGrafter"/>
</dbReference>
<dbReference type="CDD" id="cd09087">
    <property type="entry name" value="Ape1-like_AP-endo"/>
    <property type="match status" value="1"/>
</dbReference>
<evidence type="ECO:0000256" key="2">
    <source>
        <dbReference type="ARBA" id="ARBA00022723"/>
    </source>
</evidence>
<dbReference type="SUPFAM" id="SSF56219">
    <property type="entry name" value="DNase I-like"/>
    <property type="match status" value="1"/>
</dbReference>
<name>A0A194S940_RHOGW</name>